<dbReference type="Pfam" id="PF03772">
    <property type="entry name" value="Competence"/>
    <property type="match status" value="1"/>
</dbReference>
<keyword evidence="4 6" id="KW-1133">Transmembrane helix</keyword>
<keyword evidence="2" id="KW-1003">Cell membrane</keyword>
<keyword evidence="5 6" id="KW-0472">Membrane</keyword>
<protein>
    <submittedName>
        <fullName evidence="9">ComEC/Rec2 family competence protein</fullName>
    </submittedName>
</protein>
<feature type="transmembrane region" description="Helical" evidence="6">
    <location>
        <begin position="63"/>
        <end position="81"/>
    </location>
</feature>
<feature type="transmembrane region" description="Helical" evidence="6">
    <location>
        <begin position="392"/>
        <end position="415"/>
    </location>
</feature>
<feature type="transmembrane region" description="Helical" evidence="6">
    <location>
        <begin position="338"/>
        <end position="356"/>
    </location>
</feature>
<feature type="transmembrane region" description="Helical" evidence="6">
    <location>
        <begin position="487"/>
        <end position="507"/>
    </location>
</feature>
<comment type="subcellular location">
    <subcellularLocation>
        <location evidence="1">Cell membrane</location>
        <topology evidence="1">Multi-pass membrane protein</topology>
    </subcellularLocation>
</comment>
<dbReference type="Pfam" id="PF13567">
    <property type="entry name" value="DUF4131"/>
    <property type="match status" value="1"/>
</dbReference>
<dbReference type="Proteomes" id="UP001210720">
    <property type="component" value="Unassembled WGS sequence"/>
</dbReference>
<evidence type="ECO:0000256" key="4">
    <source>
        <dbReference type="ARBA" id="ARBA00022989"/>
    </source>
</evidence>
<evidence type="ECO:0000256" key="6">
    <source>
        <dbReference type="SAM" id="Phobius"/>
    </source>
</evidence>
<dbReference type="EMBL" id="JAQIOY010000002">
    <property type="protein sequence ID" value="MDA7424569.1"/>
    <property type="molecule type" value="Genomic_DNA"/>
</dbReference>
<reference evidence="9 10" key="1">
    <citation type="submission" date="2023-01" db="EMBL/GenBank/DDBJ databases">
        <title>Thalassococcus onchidii sp. nov., isolated from a marine invertebrate from the South China Sea.</title>
        <authorList>
            <person name="Xu S."/>
            <person name="Liu Z."/>
            <person name="Xu Y."/>
        </authorList>
    </citation>
    <scope>NUCLEOTIDE SEQUENCE [LARGE SCALE GENOMIC DNA]</scope>
    <source>
        <strain evidence="9 10">KCTC 32084</strain>
    </source>
</reference>
<feature type="transmembrane region" description="Helical" evidence="6">
    <location>
        <begin position="39"/>
        <end position="56"/>
    </location>
</feature>
<feature type="transmembrane region" description="Helical" evidence="6">
    <location>
        <begin position="362"/>
        <end position="380"/>
    </location>
</feature>
<feature type="domain" description="DUF4131" evidence="8">
    <location>
        <begin position="39"/>
        <end position="194"/>
    </location>
</feature>
<dbReference type="NCBIfam" id="TIGR00360">
    <property type="entry name" value="ComEC_N-term"/>
    <property type="match status" value="1"/>
</dbReference>
<feature type="transmembrane region" description="Helical" evidence="6">
    <location>
        <begin position="257"/>
        <end position="283"/>
    </location>
</feature>
<dbReference type="InterPro" id="IPR025405">
    <property type="entry name" value="DUF4131"/>
</dbReference>
<dbReference type="PANTHER" id="PTHR30619">
    <property type="entry name" value="DNA INTERNALIZATION/COMPETENCE PROTEIN COMEC/REC2"/>
    <property type="match status" value="1"/>
</dbReference>
<evidence type="ECO:0000313" key="10">
    <source>
        <dbReference type="Proteomes" id="UP001210720"/>
    </source>
</evidence>
<gene>
    <name evidence="9" type="ORF">PFY00_07525</name>
</gene>
<dbReference type="RefSeq" id="WP_271431922.1">
    <property type="nucleotide sequence ID" value="NZ_JAQIOY010000002.1"/>
</dbReference>
<keyword evidence="3 6" id="KW-0812">Transmembrane</keyword>
<dbReference type="InterPro" id="IPR004477">
    <property type="entry name" value="ComEC_N"/>
</dbReference>
<evidence type="ECO:0000259" key="8">
    <source>
        <dbReference type="Pfam" id="PF13567"/>
    </source>
</evidence>
<evidence type="ECO:0000256" key="3">
    <source>
        <dbReference type="ARBA" id="ARBA00022692"/>
    </source>
</evidence>
<accession>A0ABT4XRJ5</accession>
<name>A0ABT4XRJ5_9RHOB</name>
<feature type="transmembrane region" description="Helical" evidence="6">
    <location>
        <begin position="421"/>
        <end position="450"/>
    </location>
</feature>
<proteinExistence type="predicted"/>
<dbReference type="InterPro" id="IPR052159">
    <property type="entry name" value="Competence_DNA_uptake"/>
</dbReference>
<dbReference type="PANTHER" id="PTHR30619:SF1">
    <property type="entry name" value="RECOMBINATION PROTEIN 2"/>
    <property type="match status" value="1"/>
</dbReference>
<evidence type="ECO:0000256" key="5">
    <source>
        <dbReference type="ARBA" id="ARBA00023136"/>
    </source>
</evidence>
<evidence type="ECO:0000256" key="1">
    <source>
        <dbReference type="ARBA" id="ARBA00004651"/>
    </source>
</evidence>
<sequence length="697" mass="73758">MLGPLQSAVLGQRGFLFPWSPVFLAIGIGGYFALKQEPAITSLWLAGLFGLGCILWQRRLGATWGPMLLALGLTALGFSLAGNRAHQVAGPVLDFRYYGAIEGRIVGIDRSASDAVRLTLDEVVLERMSPAKTPHRVRISLHGEQGFIDPKPGARIILTGHLSAPNGAVEPGGFDFRRHAWFLGLGAVGYTRTPVLLLQEAGRGQSVFKIRMRYSAHVQRMIPGEAGAFAAAVTTGDRSGMGQGTLQALRDTNLAHLLAISGLHMGLLAGFVFGALRLVLLALPATRHRRATKKIAAAAALMAASGYLALSGGNVATERAFVMVAVALCAVVLDRRALSLRAVAIAALIILCWQPEALLGPGFQMSFAATTALVAVFEKISKMRGQRRAPRWSVPFVSLVVSSAVAGLATAPIGMAHFNQIAHFGLIANLVSVPIMGLVVVPMAVLAALLLPFGLDWMPLALMKLGLEWILWVAQTVAQWDGAVGTIVAPGPLVLPLLALGALFTALWQGRLRVVGALPIALAAVLWAQTDRPDILISANGALVGVMTDQGRALSKEKGAGFVAQNWLENDGFGGDQALAAALWKDRPAPRRAQVSLGPWSLVHLQGKRAVAAYQGCEGEQILVASVAFELKGACRVFDPSRLKQSGAVALWLSDGQLRIKTAASVSGRRLWNGADPRPIAFAWAVPAVRAGTAPDQ</sequence>
<evidence type="ECO:0000259" key="7">
    <source>
        <dbReference type="Pfam" id="PF03772"/>
    </source>
</evidence>
<feature type="domain" description="ComEC/Rec2-related protein" evidence="7">
    <location>
        <begin position="234"/>
        <end position="510"/>
    </location>
</feature>
<feature type="transmembrane region" description="Helical" evidence="6">
    <location>
        <begin position="295"/>
        <end position="310"/>
    </location>
</feature>
<evidence type="ECO:0000313" key="9">
    <source>
        <dbReference type="EMBL" id="MDA7424569.1"/>
    </source>
</evidence>
<evidence type="ECO:0000256" key="2">
    <source>
        <dbReference type="ARBA" id="ARBA00022475"/>
    </source>
</evidence>
<comment type="caution">
    <text evidence="9">The sequence shown here is derived from an EMBL/GenBank/DDBJ whole genome shotgun (WGS) entry which is preliminary data.</text>
</comment>
<organism evidence="9 10">
    <name type="scientific">Thalassococcus lentus</name>
    <dbReference type="NCBI Taxonomy" id="1210524"/>
    <lineage>
        <taxon>Bacteria</taxon>
        <taxon>Pseudomonadati</taxon>
        <taxon>Pseudomonadota</taxon>
        <taxon>Alphaproteobacteria</taxon>
        <taxon>Rhodobacterales</taxon>
        <taxon>Roseobacteraceae</taxon>
        <taxon>Thalassococcus</taxon>
    </lineage>
</organism>
<keyword evidence="10" id="KW-1185">Reference proteome</keyword>
<feature type="transmembrane region" description="Helical" evidence="6">
    <location>
        <begin position="15"/>
        <end position="33"/>
    </location>
</feature>